<feature type="region of interest" description="Disordered" evidence="12">
    <location>
        <begin position="581"/>
        <end position="600"/>
    </location>
</feature>
<proteinExistence type="inferred from homology"/>
<evidence type="ECO:0000256" key="11">
    <source>
        <dbReference type="PROSITE-ProRule" id="PRU00560"/>
    </source>
</evidence>
<reference evidence="16" key="1">
    <citation type="journal article" date="2019" name="Int. J. Syst. Evol. Microbiol.">
        <title>The Global Catalogue of Microorganisms (GCM) 10K type strain sequencing project: providing services to taxonomists for standard genome sequencing and annotation.</title>
        <authorList>
            <consortium name="The Broad Institute Genomics Platform"/>
            <consortium name="The Broad Institute Genome Sequencing Center for Infectious Disease"/>
            <person name="Wu L."/>
            <person name="Ma J."/>
        </authorList>
    </citation>
    <scope>NUCLEOTIDE SEQUENCE [LARGE SCALE GENOMIC DNA]</scope>
    <source>
        <strain evidence="16">CGMCC 4.7304</strain>
    </source>
</reference>
<keyword evidence="5 11" id="KW-0067">ATP-binding</keyword>
<feature type="compositionally biased region" description="Acidic residues" evidence="12">
    <location>
        <begin position="554"/>
        <end position="564"/>
    </location>
</feature>
<feature type="binding site" evidence="11">
    <location>
        <begin position="597"/>
        <end position="604"/>
    </location>
    <ligand>
        <name>ATP</name>
        <dbReference type="ChEBI" id="CHEBI:30616"/>
    </ligand>
</feature>
<evidence type="ECO:0000256" key="8">
    <source>
        <dbReference type="ARBA" id="ARBA00034617"/>
    </source>
</evidence>
<comment type="similarity">
    <text evidence="1">Belongs to the helicase family. UvrD subfamily.</text>
</comment>
<feature type="domain" description="UvrD-like helicase ATP-binding" evidence="13">
    <location>
        <begin position="576"/>
        <end position="831"/>
    </location>
</feature>
<feature type="region of interest" description="Disordered" evidence="12">
    <location>
        <begin position="1127"/>
        <end position="1146"/>
    </location>
</feature>
<evidence type="ECO:0000256" key="5">
    <source>
        <dbReference type="ARBA" id="ARBA00022840"/>
    </source>
</evidence>
<dbReference type="InterPro" id="IPR014017">
    <property type="entry name" value="DNA_helicase_UvrD-like_C"/>
</dbReference>
<evidence type="ECO:0000256" key="1">
    <source>
        <dbReference type="ARBA" id="ARBA00009922"/>
    </source>
</evidence>
<keyword evidence="7" id="KW-0413">Isomerase</keyword>
<dbReference type="Gene3D" id="1.10.486.10">
    <property type="entry name" value="PCRA, domain 4"/>
    <property type="match status" value="2"/>
</dbReference>
<dbReference type="Pfam" id="PF00580">
    <property type="entry name" value="UvrD-helicase"/>
    <property type="match status" value="2"/>
</dbReference>
<dbReference type="CDD" id="cd17932">
    <property type="entry name" value="DEXQc_UvrD"/>
    <property type="match status" value="1"/>
</dbReference>
<feature type="domain" description="UvrD-like helicase C-terminal" evidence="14">
    <location>
        <begin position="832"/>
        <end position="1146"/>
    </location>
</feature>
<feature type="region of interest" description="Disordered" evidence="12">
    <location>
        <begin position="428"/>
        <end position="576"/>
    </location>
</feature>
<keyword evidence="6" id="KW-0238">DNA-binding</keyword>
<dbReference type="RefSeq" id="WP_386698863.1">
    <property type="nucleotide sequence ID" value="NZ_JBHSIY010000003.1"/>
</dbReference>
<dbReference type="InterPro" id="IPR027417">
    <property type="entry name" value="P-loop_NTPase"/>
</dbReference>
<feature type="compositionally biased region" description="Low complexity" evidence="12">
    <location>
        <begin position="507"/>
        <end position="547"/>
    </location>
</feature>
<evidence type="ECO:0000256" key="9">
    <source>
        <dbReference type="ARBA" id="ARBA00034808"/>
    </source>
</evidence>
<evidence type="ECO:0000256" key="12">
    <source>
        <dbReference type="SAM" id="MobiDB-lite"/>
    </source>
</evidence>
<dbReference type="Proteomes" id="UP001595858">
    <property type="component" value="Unassembled WGS sequence"/>
</dbReference>
<evidence type="ECO:0000259" key="14">
    <source>
        <dbReference type="PROSITE" id="PS51217"/>
    </source>
</evidence>
<evidence type="ECO:0000256" key="3">
    <source>
        <dbReference type="ARBA" id="ARBA00022801"/>
    </source>
</evidence>
<dbReference type="Pfam" id="PF13361">
    <property type="entry name" value="UvrD_C"/>
    <property type="match status" value="2"/>
</dbReference>
<dbReference type="SUPFAM" id="SSF89550">
    <property type="entry name" value="PHP domain-like"/>
    <property type="match status" value="1"/>
</dbReference>
<evidence type="ECO:0000256" key="4">
    <source>
        <dbReference type="ARBA" id="ARBA00022806"/>
    </source>
</evidence>
<sequence>MEFHADLHIHSKYSRACSKDCDLEHLAWWAARKGVGVVGTGDFTHPAWREELRTKLVPAEPGLFRLAPDIEAEVLRTLPPACRNPSRFMLSVEISTIYKRGERTRKVHHLLYAPTMQAAEAITADLARIGNLASDGRPILGLDSRNLLEITLASDPGSYLVPAHVWTPWFAVLGSKSGFDAVADCYADLAEHIFAVETGLSSDPEMNWTVSSLDGYTQVSNSDAHSPPMLAREATRFDTDLDYYAIRRSLETGDGFRGTVEFFPEEGKYHLDGHRKCGVRLDPDATRERGGLCPVCAKPLTVGVSHRVFELADRPVGHRPDGAAGFTSLVPLPEIVSEIAGVGPKSKRVQGEVARLVGELGAELDILSAVPADEVARVGGTLLGEAVTRLRAGAVVRDAGYDGEYGTIHMFEPGELAAADAAPALFDAGELAGPSPSRTAPRRGPRRPSDPSGDGAGPDRSGRADGGAEPGPRGGAGGGAVPGPRGGAGGSAGRGGRPRKGSDEPRAAASGTGTAATVSEPAPSPAATAPGAAAAASAPPAARATATLEANGPDSDELFPDDGYADAAPAPRSLLDGLDPEQRAAAEAPGGPLLIVAGPGTGKTRTLTRRIAHLVTERDVPADGFLAITFTRRAAEELAERLEDLLSERARDLTVATFHRLGLLILREQHERAGLSASFGIADTARQLEVAAEAAGSEQEGRRLLSRRDAGGPPASDVDAAYERRLRELDLVDFTDLVALPVRLLGADDALADRYRRRWPWISVDEYQDVDERQYALLRLLTPPDGNLTAIGDPDQAIYGFRGADVGFFLRFTEDFPGAATVRLSRNYRSNAAIVDAAVQAIAPASLVPGRELRAVGDFTDPPRIGLHTAADERGEASFVARSIDRLLGGTSWHSLDSGRVTGDGDGGLSFSDFCVLYRTDGQSEAIMRAFNAAGVPYQKRSHDRLLARPGVRMLADELARHPDGPLVERVRSAVALLCDRHAGDADSEERCADLRTAGELVLPLAAECGRDLGEFLSALAMGAEVDALDPRADRVALLTLHAAKGLEFPVVFLVGCDDGLLPFRLPGEARGAAGEDEERRLFFVGLTRARQRLYLSRSRRRTRRGTAYDTAPSAFLEAIDPGLTMPVDEESATRRRPREKQMRLL</sequence>
<dbReference type="CDD" id="cd19067">
    <property type="entry name" value="PfuEndoQ-like"/>
    <property type="match status" value="1"/>
</dbReference>
<dbReference type="InterPro" id="IPR014016">
    <property type="entry name" value="UvrD-like_ATP-bd"/>
</dbReference>
<accession>A0ABV9SHX9</accession>
<dbReference type="EC" id="5.6.2.4" evidence="9"/>
<evidence type="ECO:0000256" key="2">
    <source>
        <dbReference type="ARBA" id="ARBA00022741"/>
    </source>
</evidence>
<comment type="catalytic activity">
    <reaction evidence="8">
        <text>Couples ATP hydrolysis with the unwinding of duplex DNA by translocating in the 3'-5' direction.</text>
        <dbReference type="EC" id="5.6.2.4"/>
    </reaction>
</comment>
<evidence type="ECO:0000313" key="15">
    <source>
        <dbReference type="EMBL" id="MFC4865472.1"/>
    </source>
</evidence>
<organism evidence="15 16">
    <name type="scientific">Streptomonospora arabica</name>
    <dbReference type="NCBI Taxonomy" id="412417"/>
    <lineage>
        <taxon>Bacteria</taxon>
        <taxon>Bacillati</taxon>
        <taxon>Actinomycetota</taxon>
        <taxon>Actinomycetes</taxon>
        <taxon>Streptosporangiales</taxon>
        <taxon>Nocardiopsidaceae</taxon>
        <taxon>Streptomonospora</taxon>
    </lineage>
</organism>
<dbReference type="PROSITE" id="PS51217">
    <property type="entry name" value="UVRD_HELICASE_CTER"/>
    <property type="match status" value="1"/>
</dbReference>
<dbReference type="PROSITE" id="PS51198">
    <property type="entry name" value="UVRD_HELICASE_ATP_BIND"/>
    <property type="match status" value="1"/>
</dbReference>
<name>A0ABV9SHX9_9ACTN</name>
<keyword evidence="16" id="KW-1185">Reference proteome</keyword>
<evidence type="ECO:0000256" key="6">
    <source>
        <dbReference type="ARBA" id="ARBA00023125"/>
    </source>
</evidence>
<keyword evidence="3 11" id="KW-0378">Hydrolase</keyword>
<dbReference type="PANTHER" id="PTHR11070">
    <property type="entry name" value="UVRD / RECB / PCRA DNA HELICASE FAMILY MEMBER"/>
    <property type="match status" value="1"/>
</dbReference>
<evidence type="ECO:0000259" key="13">
    <source>
        <dbReference type="PROSITE" id="PS51198"/>
    </source>
</evidence>
<dbReference type="Gene3D" id="1.10.10.160">
    <property type="match status" value="1"/>
</dbReference>
<keyword evidence="2 11" id="KW-0547">Nucleotide-binding</keyword>
<dbReference type="InterPro" id="IPR000212">
    <property type="entry name" value="DNA_helicase_UvrD/REP"/>
</dbReference>
<dbReference type="InterPro" id="IPR013986">
    <property type="entry name" value="DExx_box_DNA_helicase_dom_sf"/>
</dbReference>
<dbReference type="EMBL" id="JBHSIY010000003">
    <property type="protein sequence ID" value="MFC4865472.1"/>
    <property type="molecule type" value="Genomic_DNA"/>
</dbReference>
<evidence type="ECO:0000313" key="16">
    <source>
        <dbReference type="Proteomes" id="UP001595858"/>
    </source>
</evidence>
<dbReference type="PANTHER" id="PTHR11070:SF2">
    <property type="entry name" value="ATP-DEPENDENT DNA HELICASE SRS2"/>
    <property type="match status" value="1"/>
</dbReference>
<evidence type="ECO:0000256" key="7">
    <source>
        <dbReference type="ARBA" id="ARBA00023235"/>
    </source>
</evidence>
<protein>
    <recommendedName>
        <fullName evidence="9">DNA 3'-5' helicase</fullName>
        <ecNumber evidence="9">5.6.2.4</ecNumber>
    </recommendedName>
</protein>
<feature type="compositionally biased region" description="Gly residues" evidence="12">
    <location>
        <begin position="464"/>
        <end position="495"/>
    </location>
</feature>
<gene>
    <name evidence="15" type="ORF">ACFPCZ_02405</name>
</gene>
<dbReference type="InterPro" id="IPR016195">
    <property type="entry name" value="Pol/histidinol_Pase-like"/>
</dbReference>
<keyword evidence="4 11" id="KW-0347">Helicase</keyword>
<dbReference type="SUPFAM" id="SSF52540">
    <property type="entry name" value="P-loop containing nucleoside triphosphate hydrolases"/>
    <property type="match status" value="1"/>
</dbReference>
<comment type="caution">
    <text evidence="15">The sequence shown here is derived from an EMBL/GenBank/DDBJ whole genome shotgun (WGS) entry which is preliminary data.</text>
</comment>
<dbReference type="Gene3D" id="3.20.20.140">
    <property type="entry name" value="Metal-dependent hydrolases"/>
    <property type="match status" value="1"/>
</dbReference>
<dbReference type="Gene3D" id="3.40.50.300">
    <property type="entry name" value="P-loop containing nucleotide triphosphate hydrolases"/>
    <property type="match status" value="4"/>
</dbReference>
<comment type="catalytic activity">
    <reaction evidence="10">
        <text>ATP + H2O = ADP + phosphate + H(+)</text>
        <dbReference type="Rhea" id="RHEA:13065"/>
        <dbReference type="ChEBI" id="CHEBI:15377"/>
        <dbReference type="ChEBI" id="CHEBI:15378"/>
        <dbReference type="ChEBI" id="CHEBI:30616"/>
        <dbReference type="ChEBI" id="CHEBI:43474"/>
        <dbReference type="ChEBI" id="CHEBI:456216"/>
        <dbReference type="EC" id="5.6.2.4"/>
    </reaction>
</comment>
<evidence type="ECO:0000256" key="10">
    <source>
        <dbReference type="ARBA" id="ARBA00048988"/>
    </source>
</evidence>